<keyword evidence="1" id="KW-0472">Membrane</keyword>
<name>A0A0A3Z924_9GAMM</name>
<feature type="transmembrane region" description="Helical" evidence="1">
    <location>
        <begin position="67"/>
        <end position="87"/>
    </location>
</feature>
<proteinExistence type="predicted"/>
<evidence type="ECO:0000313" key="3">
    <source>
        <dbReference type="Proteomes" id="UP000030351"/>
    </source>
</evidence>
<feature type="transmembrane region" description="Helical" evidence="1">
    <location>
        <begin position="42"/>
        <end position="61"/>
    </location>
</feature>
<dbReference type="EMBL" id="JRUQ01000017">
    <property type="protein sequence ID" value="KGT95365.1"/>
    <property type="molecule type" value="Genomic_DNA"/>
</dbReference>
<keyword evidence="1" id="KW-0812">Transmembrane</keyword>
<organism evidence="2 3">
    <name type="scientific">Erwinia typographi</name>
    <dbReference type="NCBI Taxonomy" id="371042"/>
    <lineage>
        <taxon>Bacteria</taxon>
        <taxon>Pseudomonadati</taxon>
        <taxon>Pseudomonadota</taxon>
        <taxon>Gammaproteobacteria</taxon>
        <taxon>Enterobacterales</taxon>
        <taxon>Erwiniaceae</taxon>
        <taxon>Erwinia</taxon>
    </lineage>
</organism>
<protein>
    <submittedName>
        <fullName evidence="2">Uncharacterized protein</fullName>
    </submittedName>
</protein>
<accession>A0A0A3Z924</accession>
<evidence type="ECO:0000256" key="1">
    <source>
        <dbReference type="SAM" id="Phobius"/>
    </source>
</evidence>
<dbReference type="AlphaFoldDB" id="A0A0A3Z924"/>
<sequence length="110" mass="12522">MYRVFNWFFHISSAISVQSILSRISDESFEKYTILKLLKKKVVFYGSIWMAFIVMAGIFSIFSELNIAALVGGNFIFTIFLAIIFNIDIGRYQISGLWGSLKAAKANFSQ</sequence>
<evidence type="ECO:0000313" key="2">
    <source>
        <dbReference type="EMBL" id="KGT95365.1"/>
    </source>
</evidence>
<keyword evidence="1" id="KW-1133">Transmembrane helix</keyword>
<gene>
    <name evidence="2" type="ORF">NG99_04010</name>
</gene>
<keyword evidence="3" id="KW-1185">Reference proteome</keyword>
<reference evidence="2 3" key="1">
    <citation type="submission" date="2014-10" db="EMBL/GenBank/DDBJ databases">
        <title>Genome sequence of Erwinia typographi M043b.</title>
        <authorList>
            <person name="Chan K.-G."/>
            <person name="Tan W.-S."/>
        </authorList>
    </citation>
    <scope>NUCLEOTIDE SEQUENCE [LARGE SCALE GENOMIC DNA]</scope>
    <source>
        <strain evidence="2 3">M043b</strain>
    </source>
</reference>
<comment type="caution">
    <text evidence="2">The sequence shown here is derived from an EMBL/GenBank/DDBJ whole genome shotgun (WGS) entry which is preliminary data.</text>
</comment>
<dbReference type="Proteomes" id="UP000030351">
    <property type="component" value="Unassembled WGS sequence"/>
</dbReference>